<dbReference type="SUPFAM" id="SSF52266">
    <property type="entry name" value="SGNH hydrolase"/>
    <property type="match status" value="1"/>
</dbReference>
<dbReference type="InParanoid" id="A0A6C2YJX0"/>
<evidence type="ECO:0000259" key="3">
    <source>
        <dbReference type="Pfam" id="PF14606"/>
    </source>
</evidence>
<dbReference type="CDD" id="cd01844">
    <property type="entry name" value="SGNH_hydrolase_like_6"/>
    <property type="match status" value="1"/>
</dbReference>
<feature type="signal peptide" evidence="2">
    <location>
        <begin position="1"/>
        <end position="27"/>
    </location>
</feature>
<dbReference type="GO" id="GO:0016788">
    <property type="term" value="F:hydrolase activity, acting on ester bonds"/>
    <property type="evidence" value="ECO:0007669"/>
    <property type="project" value="UniProtKB-ARBA"/>
</dbReference>
<feature type="region of interest" description="Disordered" evidence="1">
    <location>
        <begin position="25"/>
        <end position="46"/>
    </location>
</feature>
<feature type="domain" description="SGNH hydrolase-type esterase N-terminal" evidence="4">
    <location>
        <begin position="57"/>
        <end position="199"/>
    </location>
</feature>
<dbReference type="PANTHER" id="PTHR30383">
    <property type="entry name" value="THIOESTERASE 1/PROTEASE 1/LYSOPHOSPHOLIPASE L1"/>
    <property type="match status" value="1"/>
</dbReference>
<name>A0A6C2YJX0_9BACT</name>
<keyword evidence="6" id="KW-1185">Reference proteome</keyword>
<dbReference type="EMBL" id="LR586016">
    <property type="protein sequence ID" value="VIP01405.1"/>
    <property type="molecule type" value="Genomic_DNA"/>
</dbReference>
<dbReference type="AlphaFoldDB" id="A0A6C2YJX0"/>
<evidence type="ECO:0000313" key="6">
    <source>
        <dbReference type="Proteomes" id="UP000464378"/>
    </source>
</evidence>
<dbReference type="EMBL" id="LR593887">
    <property type="protein sequence ID" value="VTR98307.1"/>
    <property type="molecule type" value="Genomic_DNA"/>
</dbReference>
<dbReference type="InterPro" id="IPR051532">
    <property type="entry name" value="Ester_Hydrolysis_Enzymes"/>
</dbReference>
<keyword evidence="2" id="KW-0732">Signal</keyword>
<proteinExistence type="predicted"/>
<dbReference type="Pfam" id="PF14606">
    <property type="entry name" value="Lipase_GDSL_3"/>
    <property type="match status" value="1"/>
</dbReference>
<protein>
    <recommendedName>
        <fullName evidence="7">SGNH hydrolase-type esterase domain-containing protein</fullName>
    </recommendedName>
</protein>
<dbReference type="Pfam" id="PF14607">
    <property type="entry name" value="GxDLY"/>
    <property type="match status" value="1"/>
</dbReference>
<evidence type="ECO:0008006" key="7">
    <source>
        <dbReference type="Google" id="ProtNLM"/>
    </source>
</evidence>
<dbReference type="Proteomes" id="UP000464378">
    <property type="component" value="Chromosome"/>
</dbReference>
<dbReference type="InterPro" id="IPR032740">
    <property type="entry name" value="GxDLY"/>
</dbReference>
<dbReference type="Gene3D" id="2.60.120.260">
    <property type="entry name" value="Galactose-binding domain-like"/>
    <property type="match status" value="1"/>
</dbReference>
<evidence type="ECO:0000313" key="5">
    <source>
        <dbReference type="EMBL" id="VIP01405.1"/>
    </source>
</evidence>
<sequence length="395" mass="42591">MMRMVRTTLGMLLVGLGTVAMTVPGSASESSGPVKSVAPGTRLDHKQGNADEKAKLIWFDAKLLPMEGRIWSDVAAPYDRFPARAEKLVPPAVWGLSRQSAGLAYRFVTDAPTIHAKWTLTGTNLAMPHMPATGVSGLDLYVKTESGRWQWLGVGQPRAKSNQQALVSGLPKGKREFLLYLPLYNGVESLSLGVPASASLEAAPTRAAESAKPLVFYGTSITQGGCASRPGMVHTAILGRKLNRPVINLGFSGNGRMDSGVVELLSEIDAAVFIIDCLPNMNAEQVSERTIPLVQMLRKKRPNTPILLVEDRSYTNSTVLSGPRERNRSSRQALQRAYAQLQADKVPGISYLEGETLLGDDGEGTVDSSHPTDLGFMRQADVMAKVLEPLLKSGK</sequence>
<dbReference type="InterPro" id="IPR013830">
    <property type="entry name" value="SGNH_hydro"/>
</dbReference>
<accession>A0A6C2YJX0</accession>
<evidence type="ECO:0000256" key="2">
    <source>
        <dbReference type="SAM" id="SignalP"/>
    </source>
</evidence>
<dbReference type="PANTHER" id="PTHR30383:SF29">
    <property type="entry name" value="SGNH HYDROLASE-TYPE ESTERASE DOMAIN-CONTAINING PROTEIN"/>
    <property type="match status" value="1"/>
</dbReference>
<evidence type="ECO:0000259" key="4">
    <source>
        <dbReference type="Pfam" id="PF14607"/>
    </source>
</evidence>
<gene>
    <name evidence="5" type="ORF">GMBLW1_25550</name>
</gene>
<dbReference type="InterPro" id="IPR036514">
    <property type="entry name" value="SGNH_hydro_sf"/>
</dbReference>
<organism evidence="5">
    <name type="scientific">Tuwongella immobilis</name>
    <dbReference type="NCBI Taxonomy" id="692036"/>
    <lineage>
        <taxon>Bacteria</taxon>
        <taxon>Pseudomonadati</taxon>
        <taxon>Planctomycetota</taxon>
        <taxon>Planctomycetia</taxon>
        <taxon>Gemmatales</taxon>
        <taxon>Gemmataceae</taxon>
        <taxon>Tuwongella</taxon>
    </lineage>
</organism>
<reference evidence="5" key="1">
    <citation type="submission" date="2019-04" db="EMBL/GenBank/DDBJ databases">
        <authorList>
            <consortium name="Science for Life Laboratories"/>
        </authorList>
    </citation>
    <scope>NUCLEOTIDE SEQUENCE</scope>
    <source>
        <strain evidence="5">MBLW1</strain>
    </source>
</reference>
<evidence type="ECO:0000256" key="1">
    <source>
        <dbReference type="SAM" id="MobiDB-lite"/>
    </source>
</evidence>
<dbReference type="KEGG" id="tim:GMBLW1_25550"/>
<dbReference type="Gene3D" id="3.40.50.1110">
    <property type="entry name" value="SGNH hydrolase"/>
    <property type="match status" value="1"/>
</dbReference>
<feature type="chain" id="PRO_5036172721" description="SGNH hydrolase-type esterase domain-containing protein" evidence="2">
    <location>
        <begin position="28"/>
        <end position="395"/>
    </location>
</feature>
<feature type="domain" description="SGNH hydrolase-type esterase" evidence="3">
    <location>
        <begin position="212"/>
        <end position="388"/>
    </location>
</feature>